<gene>
    <name evidence="1" type="ORF">DCAF_LOCUS12584</name>
</gene>
<comment type="caution">
    <text evidence="1">The sequence shown here is derived from an EMBL/GenBank/DDBJ whole genome shotgun (WGS) entry which is preliminary data.</text>
</comment>
<dbReference type="AlphaFoldDB" id="A0AAV1RLP1"/>
<evidence type="ECO:0000313" key="2">
    <source>
        <dbReference type="Proteomes" id="UP001314170"/>
    </source>
</evidence>
<evidence type="ECO:0000313" key="1">
    <source>
        <dbReference type="EMBL" id="CAK7337549.1"/>
    </source>
</evidence>
<keyword evidence="2" id="KW-1185">Reference proteome</keyword>
<sequence>MAARSGCTKGLARCNGLTFGDEDVVSNVFMVDKARRAGEASGVTKWVQGALKDKA</sequence>
<dbReference type="Proteomes" id="UP001314170">
    <property type="component" value="Unassembled WGS sequence"/>
</dbReference>
<dbReference type="EMBL" id="CAWUPB010001087">
    <property type="protein sequence ID" value="CAK7337549.1"/>
    <property type="molecule type" value="Genomic_DNA"/>
</dbReference>
<name>A0AAV1RLP1_9ROSI</name>
<reference evidence="1 2" key="1">
    <citation type="submission" date="2024-01" db="EMBL/GenBank/DDBJ databases">
        <authorList>
            <person name="Waweru B."/>
        </authorList>
    </citation>
    <scope>NUCLEOTIDE SEQUENCE [LARGE SCALE GENOMIC DNA]</scope>
</reference>
<proteinExistence type="predicted"/>
<accession>A0AAV1RLP1</accession>
<protein>
    <submittedName>
        <fullName evidence="1">Uncharacterized protein</fullName>
    </submittedName>
</protein>
<organism evidence="1 2">
    <name type="scientific">Dovyalis caffra</name>
    <dbReference type="NCBI Taxonomy" id="77055"/>
    <lineage>
        <taxon>Eukaryota</taxon>
        <taxon>Viridiplantae</taxon>
        <taxon>Streptophyta</taxon>
        <taxon>Embryophyta</taxon>
        <taxon>Tracheophyta</taxon>
        <taxon>Spermatophyta</taxon>
        <taxon>Magnoliopsida</taxon>
        <taxon>eudicotyledons</taxon>
        <taxon>Gunneridae</taxon>
        <taxon>Pentapetalae</taxon>
        <taxon>rosids</taxon>
        <taxon>fabids</taxon>
        <taxon>Malpighiales</taxon>
        <taxon>Salicaceae</taxon>
        <taxon>Flacourtieae</taxon>
        <taxon>Dovyalis</taxon>
    </lineage>
</organism>